<evidence type="ECO:0008006" key="3">
    <source>
        <dbReference type="Google" id="ProtNLM"/>
    </source>
</evidence>
<reference evidence="1 2" key="1">
    <citation type="submission" date="2023-08" db="EMBL/GenBank/DDBJ databases">
        <title>A Necator americanus chromosomal reference genome.</title>
        <authorList>
            <person name="Ilik V."/>
            <person name="Petrzelkova K.J."/>
            <person name="Pardy F."/>
            <person name="Fuh T."/>
            <person name="Niatou-Singa F.S."/>
            <person name="Gouil Q."/>
            <person name="Baker L."/>
            <person name="Ritchie M.E."/>
            <person name="Jex A.R."/>
            <person name="Gazzola D."/>
            <person name="Li H."/>
            <person name="Toshio Fujiwara R."/>
            <person name="Zhan B."/>
            <person name="Aroian R.V."/>
            <person name="Pafco B."/>
            <person name="Schwarz E.M."/>
        </authorList>
    </citation>
    <scope>NUCLEOTIDE SEQUENCE [LARGE SCALE GENOMIC DNA]</scope>
    <source>
        <strain evidence="1 2">Aroian</strain>
        <tissue evidence="1">Whole animal</tissue>
    </source>
</reference>
<accession>A0ABR1CWE7</accession>
<dbReference type="EMBL" id="JAVFWL010000003">
    <property type="protein sequence ID" value="KAK6742644.1"/>
    <property type="molecule type" value="Genomic_DNA"/>
</dbReference>
<dbReference type="Proteomes" id="UP001303046">
    <property type="component" value="Unassembled WGS sequence"/>
</dbReference>
<protein>
    <recommendedName>
        <fullName evidence="3">Endonuclease/exonuclease/phosphatase domain-containing protein</fullName>
    </recommendedName>
</protein>
<organism evidence="1 2">
    <name type="scientific">Necator americanus</name>
    <name type="common">Human hookworm</name>
    <dbReference type="NCBI Taxonomy" id="51031"/>
    <lineage>
        <taxon>Eukaryota</taxon>
        <taxon>Metazoa</taxon>
        <taxon>Ecdysozoa</taxon>
        <taxon>Nematoda</taxon>
        <taxon>Chromadorea</taxon>
        <taxon>Rhabditida</taxon>
        <taxon>Rhabditina</taxon>
        <taxon>Rhabditomorpha</taxon>
        <taxon>Strongyloidea</taxon>
        <taxon>Ancylostomatidae</taxon>
        <taxon>Bunostominae</taxon>
        <taxon>Necator</taxon>
    </lineage>
</organism>
<sequence>MDDTGVGMQITSMIVSPPNRTEKRHEKRLKRTTVSRCKVGRRPVVKAKLAGGKLLSLDPVASSDHSSPPPFAPKTHQYHCYSPTSAADESEFDAFYEELEEVIHSEKSFYKFVVGDFNAKLGKA</sequence>
<proteinExistence type="predicted"/>
<keyword evidence="2" id="KW-1185">Reference proteome</keyword>
<comment type="caution">
    <text evidence="1">The sequence shown here is derived from an EMBL/GenBank/DDBJ whole genome shotgun (WGS) entry which is preliminary data.</text>
</comment>
<name>A0ABR1CWE7_NECAM</name>
<evidence type="ECO:0000313" key="2">
    <source>
        <dbReference type="Proteomes" id="UP001303046"/>
    </source>
</evidence>
<gene>
    <name evidence="1" type="primary">Necator_chrIII.g10870</name>
    <name evidence="1" type="ORF">RB195_010105</name>
</gene>
<evidence type="ECO:0000313" key="1">
    <source>
        <dbReference type="EMBL" id="KAK6742644.1"/>
    </source>
</evidence>